<name>A0A8K0P872_LADFU</name>
<comment type="caution">
    <text evidence="1">The sequence shown here is derived from an EMBL/GenBank/DDBJ whole genome shotgun (WGS) entry which is preliminary data.</text>
</comment>
<protein>
    <submittedName>
        <fullName evidence="1">Uncharacterized protein</fullName>
    </submittedName>
</protein>
<organism evidence="1 2">
    <name type="scientific">Ladona fulva</name>
    <name type="common">Scarce chaser dragonfly</name>
    <name type="synonym">Libellula fulva</name>
    <dbReference type="NCBI Taxonomy" id="123851"/>
    <lineage>
        <taxon>Eukaryota</taxon>
        <taxon>Metazoa</taxon>
        <taxon>Ecdysozoa</taxon>
        <taxon>Arthropoda</taxon>
        <taxon>Hexapoda</taxon>
        <taxon>Insecta</taxon>
        <taxon>Pterygota</taxon>
        <taxon>Palaeoptera</taxon>
        <taxon>Odonata</taxon>
        <taxon>Epiprocta</taxon>
        <taxon>Anisoptera</taxon>
        <taxon>Libelluloidea</taxon>
        <taxon>Libellulidae</taxon>
        <taxon>Ladona</taxon>
    </lineage>
</organism>
<gene>
    <name evidence="1" type="ORF">J437_LFUL014234</name>
</gene>
<reference evidence="1" key="1">
    <citation type="submission" date="2013-04" db="EMBL/GenBank/DDBJ databases">
        <authorList>
            <person name="Qu J."/>
            <person name="Murali S.C."/>
            <person name="Bandaranaike D."/>
            <person name="Bellair M."/>
            <person name="Blankenburg K."/>
            <person name="Chao H."/>
            <person name="Dinh H."/>
            <person name="Doddapaneni H."/>
            <person name="Downs B."/>
            <person name="Dugan-Rocha S."/>
            <person name="Elkadiri S."/>
            <person name="Gnanaolivu R.D."/>
            <person name="Hernandez B."/>
            <person name="Javaid M."/>
            <person name="Jayaseelan J.C."/>
            <person name="Lee S."/>
            <person name="Li M."/>
            <person name="Ming W."/>
            <person name="Munidasa M."/>
            <person name="Muniz J."/>
            <person name="Nguyen L."/>
            <person name="Ongeri F."/>
            <person name="Osuji N."/>
            <person name="Pu L.-L."/>
            <person name="Puazo M."/>
            <person name="Qu C."/>
            <person name="Quiroz J."/>
            <person name="Raj R."/>
            <person name="Weissenberger G."/>
            <person name="Xin Y."/>
            <person name="Zou X."/>
            <person name="Han Y."/>
            <person name="Richards S."/>
            <person name="Worley K."/>
            <person name="Muzny D."/>
            <person name="Gibbs R."/>
        </authorList>
    </citation>
    <scope>NUCLEOTIDE SEQUENCE</scope>
    <source>
        <strain evidence="1">Sampled in the wild</strain>
    </source>
</reference>
<dbReference type="OrthoDB" id="546826at2759"/>
<reference evidence="1" key="2">
    <citation type="submission" date="2017-10" db="EMBL/GenBank/DDBJ databases">
        <title>Ladona fulva Genome sequencing and assembly.</title>
        <authorList>
            <person name="Murali S."/>
            <person name="Richards S."/>
            <person name="Bandaranaike D."/>
            <person name="Bellair M."/>
            <person name="Blankenburg K."/>
            <person name="Chao H."/>
            <person name="Dinh H."/>
            <person name="Doddapaneni H."/>
            <person name="Dugan-Rocha S."/>
            <person name="Elkadiri S."/>
            <person name="Gnanaolivu R."/>
            <person name="Hernandez B."/>
            <person name="Skinner E."/>
            <person name="Javaid M."/>
            <person name="Lee S."/>
            <person name="Li M."/>
            <person name="Ming W."/>
            <person name="Munidasa M."/>
            <person name="Muniz J."/>
            <person name="Nguyen L."/>
            <person name="Hughes D."/>
            <person name="Osuji N."/>
            <person name="Pu L.-L."/>
            <person name="Puazo M."/>
            <person name="Qu C."/>
            <person name="Quiroz J."/>
            <person name="Raj R."/>
            <person name="Weissenberger G."/>
            <person name="Xin Y."/>
            <person name="Zou X."/>
            <person name="Han Y."/>
            <person name="Worley K."/>
            <person name="Muzny D."/>
            <person name="Gibbs R."/>
        </authorList>
    </citation>
    <scope>NUCLEOTIDE SEQUENCE</scope>
    <source>
        <strain evidence="1">Sampled in the wild</strain>
    </source>
</reference>
<evidence type="ECO:0000313" key="2">
    <source>
        <dbReference type="Proteomes" id="UP000792457"/>
    </source>
</evidence>
<dbReference type="EMBL" id="KZ309069">
    <property type="protein sequence ID" value="KAG8236737.1"/>
    <property type="molecule type" value="Genomic_DNA"/>
</dbReference>
<evidence type="ECO:0000313" key="1">
    <source>
        <dbReference type="EMBL" id="KAG8236737.1"/>
    </source>
</evidence>
<dbReference type="AlphaFoldDB" id="A0A8K0P872"/>
<accession>A0A8K0P872</accession>
<keyword evidence="2" id="KW-1185">Reference proteome</keyword>
<dbReference type="Proteomes" id="UP000792457">
    <property type="component" value="Unassembled WGS sequence"/>
</dbReference>
<proteinExistence type="predicted"/>
<sequence>MYVFGNHHQYHLSNVWDRNASVHSPSSLLRIQREVGELRCCERKLKKLVEMIKAPLADLGCEEAPPGCDLSLSLNILTPGILESNSETVSNEGNNFFKNRKQAQQVVHMIRKSFHRKASLPHSCMTTPLFSRKLVARRGTVEGGGRGLENAASLLFVNKYSIAEFTKWI</sequence>